<sequence length="164" mass="19177">MNLRESYKDLVTIDEQTGLGNIKLFYMHLDREISKSRRHKTPCTLMLIKLPYYKEIKKIVGENRANKLIKEISDVIIKSTRSEDERYTIENDTLAIIMPTTDITGAQVVKDRIKSGIDNLNLKLNEEKKYVNIDTKIAILQYKEEINTSMEFKSLTEEELQYDV</sequence>
<feature type="domain" description="GGDEF" evidence="1">
    <location>
        <begin position="41"/>
        <end position="164"/>
    </location>
</feature>
<comment type="caution">
    <text evidence="2">The sequence shown here is derived from an EMBL/GenBank/DDBJ whole genome shotgun (WGS) entry which is preliminary data.</text>
</comment>
<reference evidence="2" key="1">
    <citation type="submission" date="2019-08" db="EMBL/GenBank/DDBJ databases">
        <authorList>
            <person name="Kucharzyk K."/>
            <person name="Murdoch R.W."/>
            <person name="Higgins S."/>
            <person name="Loffler F."/>
        </authorList>
    </citation>
    <scope>NUCLEOTIDE SEQUENCE</scope>
</reference>
<evidence type="ECO:0000313" key="2">
    <source>
        <dbReference type="EMBL" id="MPN23118.1"/>
    </source>
</evidence>
<dbReference type="InterPro" id="IPR043128">
    <property type="entry name" value="Rev_trsase/Diguanyl_cyclase"/>
</dbReference>
<organism evidence="2">
    <name type="scientific">bioreactor metagenome</name>
    <dbReference type="NCBI Taxonomy" id="1076179"/>
    <lineage>
        <taxon>unclassified sequences</taxon>
        <taxon>metagenomes</taxon>
        <taxon>ecological metagenomes</taxon>
    </lineage>
</organism>
<dbReference type="SMART" id="SM00267">
    <property type="entry name" value="GGDEF"/>
    <property type="match status" value="1"/>
</dbReference>
<gene>
    <name evidence="2" type="ORF">SDC9_170503</name>
</gene>
<dbReference type="InterPro" id="IPR029787">
    <property type="entry name" value="Nucleotide_cyclase"/>
</dbReference>
<dbReference type="InterPro" id="IPR000160">
    <property type="entry name" value="GGDEF_dom"/>
</dbReference>
<dbReference type="SUPFAM" id="SSF55073">
    <property type="entry name" value="Nucleotide cyclase"/>
    <property type="match status" value="1"/>
</dbReference>
<dbReference type="EMBL" id="VSSQ01071519">
    <property type="protein sequence ID" value="MPN23118.1"/>
    <property type="molecule type" value="Genomic_DNA"/>
</dbReference>
<dbReference type="NCBIfam" id="TIGR00254">
    <property type="entry name" value="GGDEF"/>
    <property type="match status" value="1"/>
</dbReference>
<name>A0A645G896_9ZZZZ</name>
<dbReference type="AlphaFoldDB" id="A0A645G896"/>
<protein>
    <recommendedName>
        <fullName evidence="1">GGDEF domain-containing protein</fullName>
    </recommendedName>
</protein>
<dbReference type="PROSITE" id="PS50887">
    <property type="entry name" value="GGDEF"/>
    <property type="match status" value="1"/>
</dbReference>
<dbReference type="Gene3D" id="3.30.70.270">
    <property type="match status" value="1"/>
</dbReference>
<dbReference type="Pfam" id="PF00990">
    <property type="entry name" value="GGDEF"/>
    <property type="match status" value="1"/>
</dbReference>
<proteinExistence type="predicted"/>
<evidence type="ECO:0000259" key="1">
    <source>
        <dbReference type="PROSITE" id="PS50887"/>
    </source>
</evidence>
<accession>A0A645G896</accession>